<dbReference type="EC" id="2.7.7.6" evidence="9"/>
<evidence type="ECO:0000256" key="6">
    <source>
        <dbReference type="ARBA" id="ARBA00023163"/>
    </source>
</evidence>
<comment type="similarity">
    <text evidence="2 9 10">Belongs to the RNA polymerase beta chain family.</text>
</comment>
<dbReference type="CDD" id="cd00653">
    <property type="entry name" value="RNA_pol_B_RPB2"/>
    <property type="match status" value="1"/>
</dbReference>
<evidence type="ECO:0000256" key="7">
    <source>
        <dbReference type="ARBA" id="ARBA00026088"/>
    </source>
</evidence>
<dbReference type="InterPro" id="IPR007121">
    <property type="entry name" value="RNA_pol_bsu_CS"/>
</dbReference>
<evidence type="ECO:0000259" key="14">
    <source>
        <dbReference type="Pfam" id="PF04565"/>
    </source>
</evidence>
<dbReference type="Pfam" id="PF00562">
    <property type="entry name" value="RNA_pol_Rpb2_6"/>
    <property type="match status" value="1"/>
</dbReference>
<dbReference type="HAMAP" id="MF_01321">
    <property type="entry name" value="RNApol_bact_RpoB"/>
    <property type="match status" value="1"/>
</dbReference>
<dbReference type="EMBL" id="KM462862">
    <property type="protein sequence ID" value="AIT93519.1"/>
    <property type="molecule type" value="Genomic_DNA"/>
</dbReference>
<dbReference type="Pfam" id="PF04560">
    <property type="entry name" value="RNA_pol_Rpb2_7"/>
    <property type="match status" value="1"/>
</dbReference>
<dbReference type="GO" id="GO:0003899">
    <property type="term" value="F:DNA-directed RNA polymerase activity"/>
    <property type="evidence" value="ECO:0007669"/>
    <property type="project" value="UniProtKB-UniRule"/>
</dbReference>
<feature type="domain" description="DNA-directed RNA polymerase subunit 2 hybrid-binding" evidence="11">
    <location>
        <begin position="1677"/>
        <end position="2056"/>
    </location>
</feature>
<evidence type="ECO:0000259" key="13">
    <source>
        <dbReference type="Pfam" id="PF04561"/>
    </source>
</evidence>
<dbReference type="InterPro" id="IPR010243">
    <property type="entry name" value="RNA_pol_bsu_bac"/>
</dbReference>
<sequence>MSLSSYRIPFLIPYFVEMQRKSFLNFLNTGLNYEIYRKNSMYVCFKEFKITFYPEAYKLSRPKYTSKTAILKFQTYSSKLYIPVEFTNSTTKELKLQWILLGTLPLMTKRGHFIINGCPRVIVNQIVRSPGIYYKVVSDEEQRKSYYGDLISQRGAWLRLEIDKKKRVWVKIKKSRKIPILIFFRALGISDFKLQESTKYVDFLENSKIAAELIESTDYFHPASVEDCLAWVYGFVYPEKKEKNQVTLKKAKKFLWQKFFSHATYDLGDSGRSQLNQKFNSNVSKNILVLTPHDLLCATDYLIKLEHGIGVTDDIDDLKNRRVRTSGELLQNQLGTGLIRLEKFIKDKTENPPFNVSEIFSYKPLDSALREFFGSSPLSQFMDQTNPLAELTHKRRISSLGPGGVSRETAGMQVRGIHASHYGRICPIETPEGRNAGLVNSLTTLARINNKGFIETPFYSVYQGQSQKFNHTALLSAIHESQISIAASDLKTNYFHFLPCSSIPARAYGEFQTLSRQKIQYMSVSPIQMISIATSLIPFLEHDDANRALMGSNMQRQAVPLILPERPSVGTGLEARVISDSGHGLQVNTSGIVVYTTSKNIRVKSLLPIKKKTVYTKNLAKQDLDKQSNTRPFCWKNKNGFSSFCGLKQNYVFSLRKFVEAARLHKVPRTWPRRGLEKTKFFVSLGSRVRRTQVRRTYGPKFFGPKMSRIRKKLSFFLVARGGNETGLQVFWAQPVNPSFCNEVTKTSRLWRSGNQNAKKPVFKAQKLQNTINVSLSGKNIWIGFTKSSFVKSTFGRNILDISNFNIYFTSLKWRGDVNFLIQLESTLNFFTKSEILSDHRKNQSFEKTSVIKKPLFTSALTNSFRKRRYNPRRQSGVETTANTGLKKIINFSGARKGLLDSAFSETRNQESFLLYTENLEKQSFSCFCDPSLFFYGPVVRKTRTVFLTFAGLGSLKPKKLWAQWAFSGVEKNGAFFLGNEINHNGPEKGIFARLAGLSFIRSIQQTERFAKKNLLSELKLEVRRTWGRKTLELFRVLLSVRKKRFSNQDTNVKAQMALLNTFNTKLNRSSLGFNCINFNIIFHNLPQFLRKPNSHKITNLTISKWNPIQFSDIYIAKHHFLNLPLNSKINIKNLQLITIRTDLNFKTNKLYFTKQISHTKNICDMFQMLNIYNTATPKTLKDLGQNLPCQNLKEKSFCRKNLRFFYLKVGNAAHLYPKNPLWVSSLPCGPSEETFLWATWAPGGPRPSKATGWKNKNDFSSFCSSSDKKPYKQFSFPSRQKTHTNFLQNTRNFINGFLKECMQLVFKQMFMNKKNLKHTFFLTSLNWENFDSYKSSIVRFFPLRAPEKTRYSNFFRCSQGKISFFTHCFPKKHPVYMKKPVYKKYYNKNIIKNYSLAHNRDTPNSRTLYKRSFCDSFRWKKQNGFSYGPKFYAKNIKLAGGSGVKTLFLLPEAKRRYQDKLTSKKVKKRPNASHLEKNYTRNVNLIKTNSHNKKIKKKIIRTLAKQPAYGPIGFFAGLVSSEERNKLSEQSLVKKPEQSNPKKKTAFFHFANIFMRSIKIYHSKGRSSPEKANWFLGPEKNIMGHYNPFGFPVGPHEASLVGLAKKSSFGFSVGPKVFAGPEKAKSVGLAKQKPFGFFAGLGASEAKLSSLSLKKTTFFFRRSFVEQSSFNFFHKTQSYILAPYQHSNQNTCIHQVPLVYDGEWIQKGDLVADGAASVGGELALGKSILVAYMPWEGYNFEDAILVSERLIYDDLYTSIHIEKYTTEISDTPYGPEQITASINVPVKQLFNLDKDGIIKFGTWVTQGDILVGKLTPIRKRKLSGHEKLLSDILGRKKNIAVVKDTSLRVPKYVHGRVVHIERLENETSSSANSLIAPSRVHIYIAENKKVQVGDKMSGRHGNKGIISKILPRQDMPYLADGTPVDMVLNPLGVPSRMNVGQIFECLLGLAAKELNQQFKISCFDEMSGAEASRSFTYSKLFEARIKTGKRWLFNPDSPGKMKLFDGRTGECFHQNVTVGNPYMLKLIHLVDKKIHARSTGPYSLVTQQPVRGRSKQGGQRLGEMEVWALEGFGAAYTLQELLTMKSDDIEARHQVIQAILDRKSISVGTPESFKVLLLELQSLCLHIGVYSIHNSGSRQRINSNHLF</sequence>
<comment type="subcellular location">
    <subcellularLocation>
        <location evidence="9">Plastid</location>
        <location evidence="9">Chloroplast</location>
    </subcellularLocation>
</comment>
<keyword evidence="3 9" id="KW-0240">DNA-directed RNA polymerase</keyword>
<keyword evidence="5 9" id="KW-0548">Nucleotidyltransferase</keyword>
<dbReference type="InterPro" id="IPR037034">
    <property type="entry name" value="RNA_pol_Rpb2_2_sf"/>
</dbReference>
<evidence type="ECO:0000256" key="9">
    <source>
        <dbReference type="HAMAP-Rule" id="MF_01321"/>
    </source>
</evidence>
<evidence type="ECO:0000256" key="5">
    <source>
        <dbReference type="ARBA" id="ARBA00022695"/>
    </source>
</evidence>
<dbReference type="Pfam" id="PF04561">
    <property type="entry name" value="RNA_pol_Rpb2_2"/>
    <property type="match status" value="1"/>
</dbReference>
<dbReference type="GO" id="GO:0032549">
    <property type="term" value="F:ribonucleoside binding"/>
    <property type="evidence" value="ECO:0007669"/>
    <property type="project" value="InterPro"/>
</dbReference>
<comment type="subunit">
    <text evidence="7 9 10">In plastids the minimal PEP RNA polymerase catalytic core is composed of four subunits: alpha, beta, beta', and beta''. When a (nuclear-encoded) sigma factor is associated with the core the holoenzyme is formed, which can initiate transcription.</text>
</comment>
<dbReference type="Pfam" id="PF04565">
    <property type="entry name" value="RNA_pol_Rpb2_3"/>
    <property type="match status" value="1"/>
</dbReference>
<dbReference type="Gene3D" id="3.90.1100.10">
    <property type="match status" value="1"/>
</dbReference>
<name>A0A097KJZ3_9CHLO</name>
<dbReference type="InterPro" id="IPR007120">
    <property type="entry name" value="DNA-dir_RNAP_su2_dom"/>
</dbReference>
<evidence type="ECO:0000256" key="3">
    <source>
        <dbReference type="ARBA" id="ARBA00022478"/>
    </source>
</evidence>
<dbReference type="PROSITE" id="PS01166">
    <property type="entry name" value="RNA_POL_BETA"/>
    <property type="match status" value="1"/>
</dbReference>
<accession>A0A097KJZ3</accession>
<dbReference type="GO" id="GO:0006351">
    <property type="term" value="P:DNA-templated transcription"/>
    <property type="evidence" value="ECO:0007669"/>
    <property type="project" value="UniProtKB-UniRule"/>
</dbReference>
<dbReference type="GO" id="GO:0009507">
    <property type="term" value="C:chloroplast"/>
    <property type="evidence" value="ECO:0007669"/>
    <property type="project" value="UniProtKB-SubCell"/>
</dbReference>
<evidence type="ECO:0000259" key="12">
    <source>
        <dbReference type="Pfam" id="PF04560"/>
    </source>
</evidence>
<dbReference type="Gene3D" id="3.90.1110.10">
    <property type="entry name" value="RNA polymerase Rpb2, domain 2"/>
    <property type="match status" value="1"/>
</dbReference>
<evidence type="ECO:0000259" key="11">
    <source>
        <dbReference type="Pfam" id="PF00562"/>
    </source>
</evidence>
<evidence type="ECO:0000256" key="8">
    <source>
        <dbReference type="ARBA" id="ARBA00048552"/>
    </source>
</evidence>
<proteinExistence type="inferred from homology"/>
<dbReference type="InterPro" id="IPR007645">
    <property type="entry name" value="RNA_pol_Rpb2_3"/>
</dbReference>
<feature type="domain" description="RNA polymerase Rpb2" evidence="14">
    <location>
        <begin position="380"/>
        <end position="448"/>
    </location>
</feature>
<organism evidence="15">
    <name type="scientific">Prasiolopsis wulf-kochii</name>
    <dbReference type="NCBI Taxonomy" id="3239232"/>
    <lineage>
        <taxon>Eukaryota</taxon>
        <taxon>Viridiplantae</taxon>
        <taxon>Chlorophyta</taxon>
        <taxon>core chlorophytes</taxon>
        <taxon>Trebouxiophyceae</taxon>
        <taxon>Prasiolales</taxon>
        <taxon>Prasiolaceae</taxon>
        <taxon>Prasiolopsis</taxon>
    </lineage>
</organism>
<feature type="domain" description="RNA polymerase Rpb2" evidence="12">
    <location>
        <begin position="2058"/>
        <end position="2130"/>
    </location>
</feature>
<evidence type="ECO:0000256" key="2">
    <source>
        <dbReference type="ARBA" id="ARBA00006835"/>
    </source>
</evidence>
<evidence type="ECO:0000256" key="4">
    <source>
        <dbReference type="ARBA" id="ARBA00022679"/>
    </source>
</evidence>
<dbReference type="Gene3D" id="2.40.50.100">
    <property type="match status" value="1"/>
</dbReference>
<evidence type="ECO:0000313" key="15">
    <source>
        <dbReference type="EMBL" id="AIT93519.1"/>
    </source>
</evidence>
<gene>
    <name evidence="9 15" type="primary">rpoB</name>
</gene>
<dbReference type="InterPro" id="IPR007642">
    <property type="entry name" value="RNA_pol_Rpb2_2"/>
</dbReference>
<dbReference type="GO" id="GO:0000428">
    <property type="term" value="C:DNA-directed RNA polymerase complex"/>
    <property type="evidence" value="ECO:0007669"/>
    <property type="project" value="UniProtKB-KW"/>
</dbReference>
<dbReference type="PANTHER" id="PTHR20856">
    <property type="entry name" value="DNA-DIRECTED RNA POLYMERASE I SUBUNIT 2"/>
    <property type="match status" value="1"/>
</dbReference>
<evidence type="ECO:0000256" key="10">
    <source>
        <dbReference type="RuleBase" id="RU363031"/>
    </source>
</evidence>
<dbReference type="GO" id="GO:0003677">
    <property type="term" value="F:DNA binding"/>
    <property type="evidence" value="ECO:0007669"/>
    <property type="project" value="UniProtKB-UniRule"/>
</dbReference>
<keyword evidence="6 9" id="KW-0804">Transcription</keyword>
<dbReference type="InterPro" id="IPR015712">
    <property type="entry name" value="DNA-dir_RNA_pol_su2"/>
</dbReference>
<dbReference type="InterPro" id="IPR007641">
    <property type="entry name" value="RNA_pol_Rpb2_7"/>
</dbReference>
<dbReference type="Gene3D" id="3.90.1800.10">
    <property type="entry name" value="RNA polymerase alpha subunit dimerisation domain"/>
    <property type="match status" value="1"/>
</dbReference>
<keyword evidence="15" id="KW-0150">Chloroplast</keyword>
<dbReference type="Gene3D" id="2.40.270.10">
    <property type="entry name" value="DNA-directed RNA polymerase, subunit 2, domain 6"/>
    <property type="match status" value="2"/>
</dbReference>
<protein>
    <recommendedName>
        <fullName evidence="9">DNA-directed RNA polymerase subunit beta</fullName>
        <ecNumber evidence="9">2.7.7.6</ecNumber>
    </recommendedName>
    <alternativeName>
        <fullName evidence="9">PEP</fullName>
    </alternativeName>
    <alternativeName>
        <fullName evidence="9">Plastid-encoded RNA polymerase subunit beta</fullName>
        <shortName evidence="9">RNA polymerase subunit beta</shortName>
    </alternativeName>
</protein>
<dbReference type="SUPFAM" id="SSF64484">
    <property type="entry name" value="beta and beta-prime subunits of DNA dependent RNA-polymerase"/>
    <property type="match status" value="2"/>
</dbReference>
<comment type="catalytic activity">
    <reaction evidence="8 9 10">
        <text>RNA(n) + a ribonucleoside 5'-triphosphate = RNA(n+1) + diphosphate</text>
        <dbReference type="Rhea" id="RHEA:21248"/>
        <dbReference type="Rhea" id="RHEA-COMP:14527"/>
        <dbReference type="Rhea" id="RHEA-COMP:17342"/>
        <dbReference type="ChEBI" id="CHEBI:33019"/>
        <dbReference type="ChEBI" id="CHEBI:61557"/>
        <dbReference type="ChEBI" id="CHEBI:140395"/>
        <dbReference type="EC" id="2.7.7.6"/>
    </reaction>
</comment>
<dbReference type="InterPro" id="IPR037033">
    <property type="entry name" value="DNA-dir_RNAP_su2_hyb_sf"/>
</dbReference>
<comment type="function">
    <text evidence="1 9 10">DNA-dependent RNA polymerase catalyzes the transcription of DNA into RNA using the four ribonucleoside triphosphates as substrates.</text>
</comment>
<keyword evidence="15" id="KW-0934">Plastid</keyword>
<evidence type="ECO:0000256" key="1">
    <source>
        <dbReference type="ARBA" id="ARBA00004026"/>
    </source>
</evidence>
<geneLocation type="chloroplast" evidence="15"/>
<feature type="domain" description="RNA polymerase Rpb2" evidence="13">
    <location>
        <begin position="128"/>
        <end position="324"/>
    </location>
</feature>
<keyword evidence="4 9" id="KW-0808">Transferase</keyword>
<reference evidence="15" key="1">
    <citation type="journal article" date="2014" name="BMC Evol. Biol.">
        <title>Chloroplast phylogenomic analysis resolves deep-level relationships within the green algal class Trebouxiophyceae.</title>
        <authorList>
            <person name="Lemieux C."/>
            <person name="Otis C."/>
            <person name="Turmel M."/>
        </authorList>
    </citation>
    <scope>NUCLEOTIDE SEQUENCE</scope>
</reference>